<evidence type="ECO:0000313" key="1">
    <source>
        <dbReference type="EMBL" id="UTT53875.1"/>
    </source>
</evidence>
<protein>
    <submittedName>
        <fullName evidence="1">Uncharacterized protein</fullName>
    </submittedName>
</protein>
<keyword evidence="2" id="KW-1185">Reference proteome</keyword>
<sequence length="141" mass="15358">MTAIIHDDLELWLTGWLRAQLAARPEAVCRDVKVDNKEPGPNDEWPKRLVVVRDDGSSEVELNVDSAALGVTIFAGTKVLPKEANDLARIVRALIRDCARVEPGNPVAAVTASAGPFKVDDERPEARRYLTFELAVVGSAL</sequence>
<gene>
    <name evidence="1" type="ORF">NMQ05_04635</name>
</gene>
<organism evidence="1 2">
    <name type="scientific">Microbacterium maritypicum</name>
    <name type="common">Microbacterium liquefaciens</name>
    <dbReference type="NCBI Taxonomy" id="33918"/>
    <lineage>
        <taxon>Bacteria</taxon>
        <taxon>Bacillati</taxon>
        <taxon>Actinomycetota</taxon>
        <taxon>Actinomycetes</taxon>
        <taxon>Micrococcales</taxon>
        <taxon>Microbacteriaceae</taxon>
        <taxon>Microbacterium</taxon>
    </lineage>
</organism>
<evidence type="ECO:0000313" key="2">
    <source>
        <dbReference type="Proteomes" id="UP001060245"/>
    </source>
</evidence>
<accession>A0ACD4B7Y8</accession>
<dbReference type="Proteomes" id="UP001060245">
    <property type="component" value="Chromosome"/>
</dbReference>
<reference evidence="1" key="1">
    <citation type="submission" date="2022-07" db="EMBL/GenBank/DDBJ databases">
        <title>Complete genome of DND4.</title>
        <authorList>
            <person name="Cao G."/>
        </authorList>
    </citation>
    <scope>NUCLEOTIDE SEQUENCE</scope>
    <source>
        <strain evidence="1">DND4</strain>
    </source>
</reference>
<name>A0ACD4B7Y8_MICMQ</name>
<dbReference type="EMBL" id="CP101471">
    <property type="protein sequence ID" value="UTT53875.1"/>
    <property type="molecule type" value="Genomic_DNA"/>
</dbReference>
<proteinExistence type="predicted"/>